<dbReference type="CDD" id="cd02440">
    <property type="entry name" value="AdoMet_MTases"/>
    <property type="match status" value="1"/>
</dbReference>
<dbReference type="EMBL" id="BMJQ01000011">
    <property type="protein sequence ID" value="GGF31788.1"/>
    <property type="molecule type" value="Genomic_DNA"/>
</dbReference>
<accession>A0A8J2YWE4</accession>
<dbReference type="GO" id="GO:0032259">
    <property type="term" value="P:methylation"/>
    <property type="evidence" value="ECO:0007669"/>
    <property type="project" value="UniProtKB-KW"/>
</dbReference>
<dbReference type="SUPFAM" id="SSF53335">
    <property type="entry name" value="S-adenosyl-L-methionine-dependent methyltransferases"/>
    <property type="match status" value="1"/>
</dbReference>
<sequence length="249" mass="27045">MDPRFKATTIGHADHRFCSPLSAEKAARLIDLLDLSPGARVVDIGCGKATLLLDVLERYPDATGVGVDINAAFLDEGEAIAQERGLAGRVTLIDEDATIHLAHDEGFAAAICLSASHALGDYGGLLATAFSVLDPGGLLLVGEGYWRQQPHRSYLAVLGADEEELTDHAGNAERAVRAGFQVLYTTTANPDEWDEYEGLYCRAKLRWAAANPRDPDAATIAADAQRWHDAYLRWGRQTLGIGYYLLRRP</sequence>
<organism evidence="2 3">
    <name type="scientific">Aliidongia dinghuensis</name>
    <dbReference type="NCBI Taxonomy" id="1867774"/>
    <lineage>
        <taxon>Bacteria</taxon>
        <taxon>Pseudomonadati</taxon>
        <taxon>Pseudomonadota</taxon>
        <taxon>Alphaproteobacteria</taxon>
        <taxon>Rhodospirillales</taxon>
        <taxon>Dongiaceae</taxon>
        <taxon>Aliidongia</taxon>
    </lineage>
</organism>
<comment type="caution">
    <text evidence="2">The sequence shown here is derived from an EMBL/GenBank/DDBJ whole genome shotgun (WGS) entry which is preliminary data.</text>
</comment>
<gene>
    <name evidence="2" type="ORF">GCM10011611_42380</name>
</gene>
<dbReference type="RefSeq" id="WP_189049483.1">
    <property type="nucleotide sequence ID" value="NZ_BMJQ01000011.1"/>
</dbReference>
<dbReference type="GO" id="GO:0008168">
    <property type="term" value="F:methyltransferase activity"/>
    <property type="evidence" value="ECO:0007669"/>
    <property type="project" value="UniProtKB-KW"/>
</dbReference>
<keyword evidence="2" id="KW-0489">Methyltransferase</keyword>
<name>A0A8J2YWE4_9PROT</name>
<reference evidence="2" key="2">
    <citation type="submission" date="2020-09" db="EMBL/GenBank/DDBJ databases">
        <authorList>
            <person name="Sun Q."/>
            <person name="Zhou Y."/>
        </authorList>
    </citation>
    <scope>NUCLEOTIDE SEQUENCE</scope>
    <source>
        <strain evidence="2">CGMCC 1.15725</strain>
    </source>
</reference>
<evidence type="ECO:0000313" key="2">
    <source>
        <dbReference type="EMBL" id="GGF31788.1"/>
    </source>
</evidence>
<dbReference type="InterPro" id="IPR041698">
    <property type="entry name" value="Methyltransf_25"/>
</dbReference>
<dbReference type="Pfam" id="PF13649">
    <property type="entry name" value="Methyltransf_25"/>
    <property type="match status" value="1"/>
</dbReference>
<keyword evidence="3" id="KW-1185">Reference proteome</keyword>
<dbReference type="Proteomes" id="UP000646365">
    <property type="component" value="Unassembled WGS sequence"/>
</dbReference>
<dbReference type="AlphaFoldDB" id="A0A8J2YWE4"/>
<dbReference type="Gene3D" id="3.40.50.150">
    <property type="entry name" value="Vaccinia Virus protein VP39"/>
    <property type="match status" value="1"/>
</dbReference>
<keyword evidence="2" id="KW-0808">Transferase</keyword>
<reference evidence="2" key="1">
    <citation type="journal article" date="2014" name="Int. J. Syst. Evol. Microbiol.">
        <title>Complete genome sequence of Corynebacterium casei LMG S-19264T (=DSM 44701T), isolated from a smear-ripened cheese.</title>
        <authorList>
            <consortium name="US DOE Joint Genome Institute (JGI-PGF)"/>
            <person name="Walter F."/>
            <person name="Albersmeier A."/>
            <person name="Kalinowski J."/>
            <person name="Ruckert C."/>
        </authorList>
    </citation>
    <scope>NUCLEOTIDE SEQUENCE</scope>
    <source>
        <strain evidence="2">CGMCC 1.15725</strain>
    </source>
</reference>
<proteinExistence type="predicted"/>
<feature type="domain" description="Methyltransferase" evidence="1">
    <location>
        <begin position="41"/>
        <end position="137"/>
    </location>
</feature>
<evidence type="ECO:0000259" key="1">
    <source>
        <dbReference type="Pfam" id="PF13649"/>
    </source>
</evidence>
<protein>
    <submittedName>
        <fullName evidence="2">Methyltransferase</fullName>
    </submittedName>
</protein>
<evidence type="ECO:0000313" key="3">
    <source>
        <dbReference type="Proteomes" id="UP000646365"/>
    </source>
</evidence>
<dbReference type="InterPro" id="IPR029063">
    <property type="entry name" value="SAM-dependent_MTases_sf"/>
</dbReference>